<dbReference type="AlphaFoldDB" id="A0AAQ3RQ65"/>
<dbReference type="Proteomes" id="UP001374535">
    <property type="component" value="Chromosome 8"/>
</dbReference>
<keyword evidence="2" id="KW-1185">Reference proteome</keyword>
<sequence>MDKQGSVYDENGDRSSFPVKLGDCLEELVRFSLSSRSHNLNLSSQFCSTLLKDDPTYPSSSHSQSQPHGTCIQFCFVCFQLKMFFLCVYPRITVQILESNSQHNVYASFSSFCRFFGRSATVSLIQASGFSSVELY</sequence>
<evidence type="ECO:0000313" key="2">
    <source>
        <dbReference type="Proteomes" id="UP001374535"/>
    </source>
</evidence>
<accession>A0AAQ3RQ65</accession>
<organism evidence="1 2">
    <name type="scientific">Vigna mungo</name>
    <name type="common">Black gram</name>
    <name type="synonym">Phaseolus mungo</name>
    <dbReference type="NCBI Taxonomy" id="3915"/>
    <lineage>
        <taxon>Eukaryota</taxon>
        <taxon>Viridiplantae</taxon>
        <taxon>Streptophyta</taxon>
        <taxon>Embryophyta</taxon>
        <taxon>Tracheophyta</taxon>
        <taxon>Spermatophyta</taxon>
        <taxon>Magnoliopsida</taxon>
        <taxon>eudicotyledons</taxon>
        <taxon>Gunneridae</taxon>
        <taxon>Pentapetalae</taxon>
        <taxon>rosids</taxon>
        <taxon>fabids</taxon>
        <taxon>Fabales</taxon>
        <taxon>Fabaceae</taxon>
        <taxon>Papilionoideae</taxon>
        <taxon>50 kb inversion clade</taxon>
        <taxon>NPAAA clade</taxon>
        <taxon>indigoferoid/millettioid clade</taxon>
        <taxon>Phaseoleae</taxon>
        <taxon>Vigna</taxon>
    </lineage>
</organism>
<name>A0AAQ3RQ65_VIGMU</name>
<gene>
    <name evidence="1" type="ORF">V8G54_027167</name>
</gene>
<protein>
    <submittedName>
        <fullName evidence="1">Uncharacterized protein</fullName>
    </submittedName>
</protein>
<reference evidence="1 2" key="1">
    <citation type="journal article" date="2023" name="Life. Sci Alliance">
        <title>Evolutionary insights into 3D genome organization and epigenetic landscape of Vigna mungo.</title>
        <authorList>
            <person name="Junaid A."/>
            <person name="Singh B."/>
            <person name="Bhatia S."/>
        </authorList>
    </citation>
    <scope>NUCLEOTIDE SEQUENCE [LARGE SCALE GENOMIC DNA]</scope>
    <source>
        <strain evidence="1">Urdbean</strain>
    </source>
</reference>
<evidence type="ECO:0000313" key="1">
    <source>
        <dbReference type="EMBL" id="WVZ01098.1"/>
    </source>
</evidence>
<proteinExistence type="predicted"/>
<dbReference type="EMBL" id="CP144693">
    <property type="protein sequence ID" value="WVZ01098.1"/>
    <property type="molecule type" value="Genomic_DNA"/>
</dbReference>